<protein>
    <submittedName>
        <fullName evidence="1">Uncharacterized protein</fullName>
    </submittedName>
</protein>
<organism evidence="1 2">
    <name type="scientific">Allgaiera indica</name>
    <dbReference type="NCBI Taxonomy" id="765699"/>
    <lineage>
        <taxon>Bacteria</taxon>
        <taxon>Pseudomonadati</taxon>
        <taxon>Pseudomonadota</taxon>
        <taxon>Alphaproteobacteria</taxon>
        <taxon>Rhodobacterales</taxon>
        <taxon>Paracoccaceae</taxon>
        <taxon>Allgaiera</taxon>
    </lineage>
</organism>
<gene>
    <name evidence="1" type="ORF">SAMN05444006_111135</name>
</gene>
<dbReference type="Proteomes" id="UP000199541">
    <property type="component" value="Unassembled WGS sequence"/>
</dbReference>
<sequence>MLNEGATRQMLEEFRQTPDMVILDAEQTC</sequence>
<proteinExistence type="predicted"/>
<name>A0A1H2ZR86_9RHOB</name>
<keyword evidence="2" id="KW-1185">Reference proteome</keyword>
<dbReference type="EMBL" id="FNOB01000011">
    <property type="protein sequence ID" value="SDX20082.1"/>
    <property type="molecule type" value="Genomic_DNA"/>
</dbReference>
<reference evidence="1 2" key="1">
    <citation type="submission" date="2016-10" db="EMBL/GenBank/DDBJ databases">
        <authorList>
            <person name="Varghese N."/>
            <person name="Submissions S."/>
        </authorList>
    </citation>
    <scope>NUCLEOTIDE SEQUENCE [LARGE SCALE GENOMIC DNA]</scope>
    <source>
        <strain evidence="1 2">DSM 24802</strain>
    </source>
</reference>
<accession>A0A1H2ZR86</accession>
<evidence type="ECO:0000313" key="2">
    <source>
        <dbReference type="Proteomes" id="UP000199541"/>
    </source>
</evidence>
<comment type="caution">
    <text evidence="1">The sequence shown here is derived from an EMBL/GenBank/DDBJ whole genome shotgun (WGS) entry which is preliminary data.</text>
</comment>
<evidence type="ECO:0000313" key="1">
    <source>
        <dbReference type="EMBL" id="SDX20082.1"/>
    </source>
</evidence>